<dbReference type="SUPFAM" id="SSF81901">
    <property type="entry name" value="HCP-like"/>
    <property type="match status" value="1"/>
</dbReference>
<protein>
    <submittedName>
        <fullName evidence="1">Uncharacterized protein</fullName>
    </submittedName>
</protein>
<organism evidence="1 2">
    <name type="scientific">Gigaspora rosea</name>
    <dbReference type="NCBI Taxonomy" id="44941"/>
    <lineage>
        <taxon>Eukaryota</taxon>
        <taxon>Fungi</taxon>
        <taxon>Fungi incertae sedis</taxon>
        <taxon>Mucoromycota</taxon>
        <taxon>Glomeromycotina</taxon>
        <taxon>Glomeromycetes</taxon>
        <taxon>Diversisporales</taxon>
        <taxon>Gigasporaceae</taxon>
        <taxon>Gigaspora</taxon>
    </lineage>
</organism>
<dbReference type="EMBL" id="QKWP01000069">
    <property type="protein sequence ID" value="RIB28339.1"/>
    <property type="molecule type" value="Genomic_DNA"/>
</dbReference>
<evidence type="ECO:0000313" key="1">
    <source>
        <dbReference type="EMBL" id="RIB28339.1"/>
    </source>
</evidence>
<comment type="caution">
    <text evidence="1">The sequence shown here is derived from an EMBL/GenBank/DDBJ whole genome shotgun (WGS) entry which is preliminary data.</text>
</comment>
<dbReference type="InterPro" id="IPR006597">
    <property type="entry name" value="Sel1-like"/>
</dbReference>
<accession>A0A397W4V6</accession>
<dbReference type="InterPro" id="IPR011990">
    <property type="entry name" value="TPR-like_helical_dom_sf"/>
</dbReference>
<keyword evidence="2" id="KW-1185">Reference proteome</keyword>
<gene>
    <name evidence="1" type="ORF">C2G38_2158245</name>
</gene>
<sequence>MILVNYKFDIGVKKDAKKAFKYYKRAAELGNSDAMHDVGDSQNISVTDIHSDHNELPNSSSDTDNGIVGCPRDEVWEYF</sequence>
<name>A0A397W4V6_9GLOM</name>
<dbReference type="Gene3D" id="1.25.40.10">
    <property type="entry name" value="Tetratricopeptide repeat domain"/>
    <property type="match status" value="1"/>
</dbReference>
<evidence type="ECO:0000313" key="2">
    <source>
        <dbReference type="Proteomes" id="UP000266673"/>
    </source>
</evidence>
<dbReference type="Proteomes" id="UP000266673">
    <property type="component" value="Unassembled WGS sequence"/>
</dbReference>
<reference evidence="1 2" key="1">
    <citation type="submission" date="2018-06" db="EMBL/GenBank/DDBJ databases">
        <title>Comparative genomics reveals the genomic features of Rhizophagus irregularis, R. cerebriforme, R. diaphanum and Gigaspora rosea, and their symbiotic lifestyle signature.</title>
        <authorList>
            <person name="Morin E."/>
            <person name="San Clemente H."/>
            <person name="Chen E.C.H."/>
            <person name="De La Providencia I."/>
            <person name="Hainaut M."/>
            <person name="Kuo A."/>
            <person name="Kohler A."/>
            <person name="Murat C."/>
            <person name="Tang N."/>
            <person name="Roy S."/>
            <person name="Loubradou J."/>
            <person name="Henrissat B."/>
            <person name="Grigoriev I.V."/>
            <person name="Corradi N."/>
            <person name="Roux C."/>
            <person name="Martin F.M."/>
        </authorList>
    </citation>
    <scope>NUCLEOTIDE SEQUENCE [LARGE SCALE GENOMIC DNA]</scope>
    <source>
        <strain evidence="1 2">DAOM 194757</strain>
    </source>
</reference>
<dbReference type="AlphaFoldDB" id="A0A397W4V6"/>
<proteinExistence type="predicted"/>
<dbReference type="Pfam" id="PF08238">
    <property type="entry name" value="Sel1"/>
    <property type="match status" value="1"/>
</dbReference>